<dbReference type="PANTHER" id="PTHR30404:SF6">
    <property type="entry name" value="N-ACETYLMURAMOYL-L-ALANINE AMIDASE AMIB"/>
    <property type="match status" value="1"/>
</dbReference>
<dbReference type="CDD" id="cd00118">
    <property type="entry name" value="LysM"/>
    <property type="match status" value="3"/>
</dbReference>
<reference evidence="10 11" key="1">
    <citation type="submission" date="2016-12" db="EMBL/GenBank/DDBJ databases">
        <authorList>
            <person name="Song W.-J."/>
            <person name="Kurnit D.M."/>
        </authorList>
    </citation>
    <scope>NUCLEOTIDE SEQUENCE [LARGE SCALE GENOMIC DNA]</scope>
    <source>
        <strain evidence="10 11">CECT 9026</strain>
    </source>
</reference>
<evidence type="ECO:0000256" key="8">
    <source>
        <dbReference type="ARBA" id="ARBA00023316"/>
    </source>
</evidence>
<evidence type="ECO:0000313" key="11">
    <source>
        <dbReference type="Proteomes" id="UP000184774"/>
    </source>
</evidence>
<dbReference type="CDD" id="cd02696">
    <property type="entry name" value="MurNAc-LAA"/>
    <property type="match status" value="1"/>
</dbReference>
<evidence type="ECO:0000256" key="7">
    <source>
        <dbReference type="ARBA" id="ARBA00022801"/>
    </source>
</evidence>
<evidence type="ECO:0000256" key="3">
    <source>
        <dbReference type="ARBA" id="ARBA00010860"/>
    </source>
</evidence>
<evidence type="ECO:0000256" key="6">
    <source>
        <dbReference type="ARBA" id="ARBA00022764"/>
    </source>
</evidence>
<dbReference type="RefSeq" id="WP_074372924.1">
    <property type="nucleotide sequence ID" value="NZ_AP024907.1"/>
</dbReference>
<dbReference type="SUPFAM" id="SSF53187">
    <property type="entry name" value="Zn-dependent exopeptidases"/>
    <property type="match status" value="1"/>
</dbReference>
<comment type="similarity">
    <text evidence="3">Belongs to the N-acetylmuramoyl-L-alanine amidase 3 family.</text>
</comment>
<keyword evidence="5" id="KW-0732">Signal</keyword>
<proteinExistence type="inferred from homology"/>
<dbReference type="SMART" id="SM00646">
    <property type="entry name" value="Ami_3"/>
    <property type="match status" value="1"/>
</dbReference>
<dbReference type="OrthoDB" id="9806267at2"/>
<dbReference type="InterPro" id="IPR018392">
    <property type="entry name" value="LysM"/>
</dbReference>
<dbReference type="Gene3D" id="2.60.40.3500">
    <property type="match status" value="1"/>
</dbReference>
<protein>
    <recommendedName>
        <fullName evidence="4">N-acetylmuramoyl-L-alanine amidase</fullName>
        <ecNumber evidence="4">3.5.1.28</ecNumber>
    </recommendedName>
</protein>
<comment type="subcellular location">
    <subcellularLocation>
        <location evidence="2">Periplasm</location>
    </subcellularLocation>
</comment>
<dbReference type="PROSITE" id="PS51782">
    <property type="entry name" value="LYSM"/>
    <property type="match status" value="3"/>
</dbReference>
<evidence type="ECO:0000256" key="2">
    <source>
        <dbReference type="ARBA" id="ARBA00004418"/>
    </source>
</evidence>
<evidence type="ECO:0000256" key="4">
    <source>
        <dbReference type="ARBA" id="ARBA00011901"/>
    </source>
</evidence>
<evidence type="ECO:0000313" key="10">
    <source>
        <dbReference type="EMBL" id="SIO94377.1"/>
    </source>
</evidence>
<comment type="catalytic activity">
    <reaction evidence="1">
        <text>Hydrolyzes the link between N-acetylmuramoyl residues and L-amino acid residues in certain cell-wall glycopeptides.</text>
        <dbReference type="EC" id="3.5.1.28"/>
    </reaction>
</comment>
<dbReference type="Pfam" id="PF01520">
    <property type="entry name" value="Amidase_3"/>
    <property type="match status" value="1"/>
</dbReference>
<feature type="domain" description="LysM" evidence="9">
    <location>
        <begin position="409"/>
        <end position="452"/>
    </location>
</feature>
<feature type="domain" description="LysM" evidence="9">
    <location>
        <begin position="527"/>
        <end position="570"/>
    </location>
</feature>
<dbReference type="EMBL" id="FSSB01000012">
    <property type="protein sequence ID" value="SIO94377.1"/>
    <property type="molecule type" value="Genomic_DNA"/>
</dbReference>
<dbReference type="InterPro" id="IPR021731">
    <property type="entry name" value="AMIN_dom"/>
</dbReference>
<sequence length="573" mass="63152">MRNVKYLYSFIFVFLGFVTLTVSQFAQANSIQGIRVWPSPDETRVVIDLSEEAHYSYFTLSHPSRLVIDLVDTGVRAKLPISVSDSDVLKKIRKSSPPQSGTYRLVFELKKKVSAQIFKLAPTPKQEYGHRLVIDLPHDESSSNAGASSSSAAQVAKDASQYQGNADIVVAIDAGHGGEDPGSIGPKGKYEKNVTLSVAKKLAAQLNAVPGMKAVLTRKGDYFVNLNRRSEIARKNKAHLLISIHADAFTSPQPRGASVFVLNTRRANTEIAKWVEDHERQSELLGGAGQVLAKRNNDKNISQTLLDLQFSHSQKEGYTVARDILKELGKVARLHKKTPVNASLAVLKSPDIPSVLVETGFISNPREERLLFQSSHQNKLSKAIAKAVVNYFEDRPPEGTLFASRKKARKHVVQAGESLSVIAQRYGVTAATLTRKNHLNSSMLKVGQVLIIPSSHSNPIVVPEIKNPVETEVITHTVKSGEYLGAIASKYKVSVGAIRKENRLRSSVLRVGQKLKITVSLKDKPLRKHQVKRGEYLSKIAKDYGVSINSIRQANQLHSDQLAIKQVLIIPNR</sequence>
<organism evidence="10 11">
    <name type="scientific">Vibrio spartinae</name>
    <dbReference type="NCBI Taxonomy" id="1918945"/>
    <lineage>
        <taxon>Bacteria</taxon>
        <taxon>Pseudomonadati</taxon>
        <taxon>Pseudomonadota</taxon>
        <taxon>Gammaproteobacteria</taxon>
        <taxon>Vibrionales</taxon>
        <taxon>Vibrionaceae</taxon>
        <taxon>Vibrio</taxon>
    </lineage>
</organism>
<accession>A0A1N6M4U8</accession>
<dbReference type="Gene3D" id="3.40.630.40">
    <property type="entry name" value="Zn-dependent exopeptidases"/>
    <property type="match status" value="1"/>
</dbReference>
<keyword evidence="8" id="KW-0961">Cell wall biogenesis/degradation</keyword>
<dbReference type="Gene3D" id="3.10.350.10">
    <property type="entry name" value="LysM domain"/>
    <property type="match status" value="3"/>
</dbReference>
<dbReference type="FunFam" id="3.40.630.40:FF:000003">
    <property type="entry name" value="N-acetylmuramoyl-L-alanine amidase AmiB"/>
    <property type="match status" value="1"/>
</dbReference>
<dbReference type="SMART" id="SM00257">
    <property type="entry name" value="LysM"/>
    <property type="match status" value="3"/>
</dbReference>
<dbReference type="Pfam" id="PF01476">
    <property type="entry name" value="LysM"/>
    <property type="match status" value="3"/>
</dbReference>
<dbReference type="GO" id="GO:0071555">
    <property type="term" value="P:cell wall organization"/>
    <property type="evidence" value="ECO:0007669"/>
    <property type="project" value="UniProtKB-KW"/>
</dbReference>
<dbReference type="Pfam" id="PF11741">
    <property type="entry name" value="AMIN"/>
    <property type="match status" value="1"/>
</dbReference>
<keyword evidence="7 10" id="KW-0378">Hydrolase</keyword>
<dbReference type="GO" id="GO:0008745">
    <property type="term" value="F:N-acetylmuramoyl-L-alanine amidase activity"/>
    <property type="evidence" value="ECO:0007669"/>
    <property type="project" value="UniProtKB-EC"/>
</dbReference>
<keyword evidence="6" id="KW-0574">Periplasm</keyword>
<dbReference type="InterPro" id="IPR036779">
    <property type="entry name" value="LysM_dom_sf"/>
</dbReference>
<dbReference type="InterPro" id="IPR002508">
    <property type="entry name" value="MurNAc-LAA_cat"/>
</dbReference>
<name>A0A1N6M4U8_9VIBR</name>
<evidence type="ECO:0000259" key="9">
    <source>
        <dbReference type="PROSITE" id="PS51782"/>
    </source>
</evidence>
<dbReference type="PANTHER" id="PTHR30404">
    <property type="entry name" value="N-ACETYLMURAMOYL-L-ALANINE AMIDASE"/>
    <property type="match status" value="1"/>
</dbReference>
<evidence type="ECO:0000256" key="5">
    <source>
        <dbReference type="ARBA" id="ARBA00022729"/>
    </source>
</evidence>
<gene>
    <name evidence="10" type="primary">amiB</name>
    <name evidence="10" type="ORF">VSP9026_02076</name>
</gene>
<dbReference type="InterPro" id="IPR050695">
    <property type="entry name" value="N-acetylmuramoyl_amidase_3"/>
</dbReference>
<evidence type="ECO:0000256" key="1">
    <source>
        <dbReference type="ARBA" id="ARBA00001561"/>
    </source>
</evidence>
<dbReference type="AlphaFoldDB" id="A0A1N6M4U8"/>
<dbReference type="SUPFAM" id="SSF54106">
    <property type="entry name" value="LysM domain"/>
    <property type="match status" value="3"/>
</dbReference>
<feature type="domain" description="LysM" evidence="9">
    <location>
        <begin position="474"/>
        <end position="517"/>
    </location>
</feature>
<dbReference type="GO" id="GO:0009253">
    <property type="term" value="P:peptidoglycan catabolic process"/>
    <property type="evidence" value="ECO:0007669"/>
    <property type="project" value="InterPro"/>
</dbReference>
<dbReference type="GO" id="GO:0030288">
    <property type="term" value="C:outer membrane-bounded periplasmic space"/>
    <property type="evidence" value="ECO:0007669"/>
    <property type="project" value="TreeGrafter"/>
</dbReference>
<dbReference type="Proteomes" id="UP000184774">
    <property type="component" value="Unassembled WGS sequence"/>
</dbReference>
<dbReference type="EC" id="3.5.1.28" evidence="4"/>